<dbReference type="PROSITE" id="PS51177">
    <property type="entry name" value="LUMAZINE_BIND"/>
    <property type="match status" value="2"/>
</dbReference>
<dbReference type="EMBL" id="JAAGPU010000005">
    <property type="protein sequence ID" value="NEU04125.1"/>
    <property type="molecule type" value="Genomic_DNA"/>
</dbReference>
<evidence type="ECO:0000256" key="1">
    <source>
        <dbReference type="ARBA" id="ARBA00000968"/>
    </source>
</evidence>
<dbReference type="GO" id="GO:0004746">
    <property type="term" value="F:riboflavin synthase activity"/>
    <property type="evidence" value="ECO:0007669"/>
    <property type="project" value="UniProtKB-UniRule"/>
</dbReference>
<comment type="function">
    <text evidence="2">Catalyzes the dismutation of two molecules of 6,7-dimethyl-8-ribityllumazine, resulting in the formation of riboflavin and 5-amino-6-(D-ribitylamino)uracil.</text>
</comment>
<proteinExistence type="predicted"/>
<evidence type="ECO:0000256" key="11">
    <source>
        <dbReference type="PROSITE-ProRule" id="PRU00524"/>
    </source>
</evidence>
<comment type="subunit">
    <text evidence="4">Homotrimer.</text>
</comment>
<keyword evidence="7" id="KW-0686">Riboflavin biosynthesis</keyword>
<evidence type="ECO:0000256" key="9">
    <source>
        <dbReference type="ARBA" id="ARBA00022737"/>
    </source>
</evidence>
<gene>
    <name evidence="13" type="ORF">G3M99_04485</name>
</gene>
<dbReference type="PIRSF" id="PIRSF000498">
    <property type="entry name" value="Riboflavin_syn_A"/>
    <property type="match status" value="1"/>
</dbReference>
<dbReference type="SUPFAM" id="SSF63380">
    <property type="entry name" value="Riboflavin synthase domain-like"/>
    <property type="match status" value="2"/>
</dbReference>
<dbReference type="CDD" id="cd00402">
    <property type="entry name" value="Riboflavin_synthase_like"/>
    <property type="match status" value="1"/>
</dbReference>
<dbReference type="NCBIfam" id="TIGR00187">
    <property type="entry name" value="ribE"/>
    <property type="match status" value="1"/>
</dbReference>
<dbReference type="GO" id="GO:0009231">
    <property type="term" value="P:riboflavin biosynthetic process"/>
    <property type="evidence" value="ECO:0007669"/>
    <property type="project" value="UniProtKB-KW"/>
</dbReference>
<dbReference type="FunFam" id="2.40.30.20:FF:000004">
    <property type="entry name" value="Riboflavin synthase, alpha subunit"/>
    <property type="match status" value="1"/>
</dbReference>
<dbReference type="RefSeq" id="WP_061994304.1">
    <property type="nucleotide sequence ID" value="NZ_JAAGPU010000005.1"/>
</dbReference>
<keyword evidence="14" id="KW-1185">Reference proteome</keyword>
<organism evidence="13 14">
    <name type="scientific">Clostridium senegalense</name>
    <dbReference type="NCBI Taxonomy" id="1465809"/>
    <lineage>
        <taxon>Bacteria</taxon>
        <taxon>Bacillati</taxon>
        <taxon>Bacillota</taxon>
        <taxon>Clostridia</taxon>
        <taxon>Eubacteriales</taxon>
        <taxon>Clostridiaceae</taxon>
        <taxon>Clostridium</taxon>
    </lineage>
</organism>
<evidence type="ECO:0000256" key="10">
    <source>
        <dbReference type="NCBIfam" id="TIGR00187"/>
    </source>
</evidence>
<reference evidence="13 14" key="1">
    <citation type="submission" date="2020-02" db="EMBL/GenBank/DDBJ databases">
        <title>Genome assembly of a novel Clostridium senegalense strain.</title>
        <authorList>
            <person name="Gupta T.B."/>
            <person name="Jauregui R."/>
            <person name="Maclean P."/>
            <person name="Nawarathana A."/>
            <person name="Brightwell G."/>
        </authorList>
    </citation>
    <scope>NUCLEOTIDE SEQUENCE [LARGE SCALE GENOMIC DNA]</scope>
    <source>
        <strain evidence="13 14">AGRFS4</strain>
    </source>
</reference>
<evidence type="ECO:0000259" key="12">
    <source>
        <dbReference type="PROSITE" id="PS51177"/>
    </source>
</evidence>
<evidence type="ECO:0000256" key="8">
    <source>
        <dbReference type="ARBA" id="ARBA00022679"/>
    </source>
</evidence>
<evidence type="ECO:0000256" key="3">
    <source>
        <dbReference type="ARBA" id="ARBA00004887"/>
    </source>
</evidence>
<dbReference type="EC" id="2.5.1.9" evidence="5 10"/>
<sequence length="216" mass="23815">MFTGIVEEIGLVLSIKDVDKSKVIKIKCKKVIEDIDIGDSICTNGVCLTATKLGKDYFIADVMMESLKLSNISKLKEGDSVNLERALSVNGRLNGHIVSGHIDGMGTIIGAENHGNSTVIKVECSNELLQYMVCKGSVTLDGTSLTISSLKENYFEVSIIPHTKDESIIFKKNIGQAINIECDMLLKYIKRLMDFSTYKSNENNITLNLLKENGFI</sequence>
<name>A0A6M0H046_9CLOT</name>
<feature type="repeat" description="Lumazine-binding" evidence="11">
    <location>
        <begin position="1"/>
        <end position="96"/>
    </location>
</feature>
<evidence type="ECO:0000313" key="14">
    <source>
        <dbReference type="Proteomes" id="UP000481872"/>
    </source>
</evidence>
<accession>A0A6M0H046</accession>
<dbReference type="NCBIfam" id="NF006767">
    <property type="entry name" value="PRK09289.1"/>
    <property type="match status" value="1"/>
</dbReference>
<evidence type="ECO:0000313" key="13">
    <source>
        <dbReference type="EMBL" id="NEU04125.1"/>
    </source>
</evidence>
<dbReference type="Pfam" id="PF00677">
    <property type="entry name" value="Lum_binding"/>
    <property type="match status" value="2"/>
</dbReference>
<dbReference type="InterPro" id="IPR001783">
    <property type="entry name" value="Lumazine-bd"/>
</dbReference>
<dbReference type="AlphaFoldDB" id="A0A6M0H046"/>
<feature type="domain" description="Lumazine-binding" evidence="12">
    <location>
        <begin position="97"/>
        <end position="193"/>
    </location>
</feature>
<dbReference type="InterPro" id="IPR017938">
    <property type="entry name" value="Riboflavin_synthase-like_b-brl"/>
</dbReference>
<protein>
    <recommendedName>
        <fullName evidence="6 10">Riboflavin synthase</fullName>
        <ecNumber evidence="5 10">2.5.1.9</ecNumber>
    </recommendedName>
</protein>
<dbReference type="PANTHER" id="PTHR21098:SF12">
    <property type="entry name" value="RIBOFLAVIN SYNTHASE"/>
    <property type="match status" value="1"/>
</dbReference>
<comment type="catalytic activity">
    <reaction evidence="1">
        <text>2 6,7-dimethyl-8-(1-D-ribityl)lumazine + H(+) = 5-amino-6-(D-ribitylamino)uracil + riboflavin</text>
        <dbReference type="Rhea" id="RHEA:20772"/>
        <dbReference type="ChEBI" id="CHEBI:15378"/>
        <dbReference type="ChEBI" id="CHEBI:15934"/>
        <dbReference type="ChEBI" id="CHEBI:57986"/>
        <dbReference type="ChEBI" id="CHEBI:58201"/>
        <dbReference type="EC" id="2.5.1.9"/>
    </reaction>
</comment>
<keyword evidence="8 13" id="KW-0808">Transferase</keyword>
<dbReference type="PANTHER" id="PTHR21098">
    <property type="entry name" value="RIBOFLAVIN SYNTHASE ALPHA CHAIN"/>
    <property type="match status" value="1"/>
</dbReference>
<dbReference type="Gene3D" id="2.40.30.20">
    <property type="match status" value="2"/>
</dbReference>
<evidence type="ECO:0000256" key="4">
    <source>
        <dbReference type="ARBA" id="ARBA00011233"/>
    </source>
</evidence>
<evidence type="ECO:0000256" key="2">
    <source>
        <dbReference type="ARBA" id="ARBA00002803"/>
    </source>
</evidence>
<keyword evidence="9" id="KW-0677">Repeat</keyword>
<dbReference type="FunFam" id="2.40.30.20:FF:000003">
    <property type="entry name" value="Riboflavin synthase, alpha subunit"/>
    <property type="match status" value="1"/>
</dbReference>
<dbReference type="InterPro" id="IPR026017">
    <property type="entry name" value="Lumazine-bd_dom"/>
</dbReference>
<feature type="repeat" description="Lumazine-binding" evidence="11">
    <location>
        <begin position="97"/>
        <end position="193"/>
    </location>
</feature>
<evidence type="ECO:0000256" key="5">
    <source>
        <dbReference type="ARBA" id="ARBA00012827"/>
    </source>
</evidence>
<comment type="pathway">
    <text evidence="3">Cofactor biosynthesis; riboflavin biosynthesis; riboflavin from 2-hydroxy-3-oxobutyl phosphate and 5-amino-6-(D-ribitylamino)uracil: step 2/2.</text>
</comment>
<dbReference type="Proteomes" id="UP000481872">
    <property type="component" value="Unassembled WGS sequence"/>
</dbReference>
<evidence type="ECO:0000256" key="7">
    <source>
        <dbReference type="ARBA" id="ARBA00022619"/>
    </source>
</evidence>
<evidence type="ECO:0000256" key="6">
    <source>
        <dbReference type="ARBA" id="ARBA00013950"/>
    </source>
</evidence>
<dbReference type="InterPro" id="IPR023366">
    <property type="entry name" value="ATP_synth_asu-like_sf"/>
</dbReference>
<feature type="domain" description="Lumazine-binding" evidence="12">
    <location>
        <begin position="1"/>
        <end position="96"/>
    </location>
</feature>
<comment type="caution">
    <text evidence="13">The sequence shown here is derived from an EMBL/GenBank/DDBJ whole genome shotgun (WGS) entry which is preliminary data.</text>
</comment>